<proteinExistence type="predicted"/>
<name>A0A7M7PI07_STRPU</name>
<dbReference type="EnsemblMetazoa" id="XM_030995130">
    <property type="protein sequence ID" value="XP_030850990"/>
    <property type="gene ID" value="LOC754317"/>
</dbReference>
<reference evidence="4" key="1">
    <citation type="submission" date="2015-02" db="EMBL/GenBank/DDBJ databases">
        <title>Genome sequencing for Strongylocentrotus purpuratus.</title>
        <authorList>
            <person name="Murali S."/>
            <person name="Liu Y."/>
            <person name="Vee V."/>
            <person name="English A."/>
            <person name="Wang M."/>
            <person name="Skinner E."/>
            <person name="Han Y."/>
            <person name="Muzny D.M."/>
            <person name="Worley K.C."/>
            <person name="Gibbs R.A."/>
        </authorList>
    </citation>
    <scope>NUCLEOTIDE SEQUENCE</scope>
</reference>
<dbReference type="KEGG" id="spu:754317"/>
<dbReference type="Proteomes" id="UP000007110">
    <property type="component" value="Unassembled WGS sequence"/>
</dbReference>
<accession>A0A7M7PI07</accession>
<sequence length="818" mass="93196">MPKRCRSLHFSPSKKKKQPSRSNHIASQEAAPEDEGSGPSTEPIHHANHVASQEAAPEDEGFGPSTEPIHHANHVASQEAAPEDEGSGPSTERIHEAGPEILHIGPMSKICPYCDAMRFPNESLNCCHDGKICLPELLPYPNALATLLQGDSSQSKHFRYNIRYYNSSFAFASMGAMMAPPPGRGPYCFRIHGQIYHRSGCLHPPPGEPPKYGQVYILEGNLATSTRIQQHPQCNQSTMETIQHIIEETSPYAAAYKCMKQVEDEQMQTSDPQTPVPSVKMIFKRGSDQRRYNLPTVDEVAAVFVGEDGMPPDQRDFAVYPKNHHLHNISCLSANIDPMTYPLLFPRGDLGWMPNMLHRPEKRTKKRINVTFLQFYSFRLAVRQSFSAIHRGGKLFQQYIVDAYVKTEANRLQYVKNNQKQLRVAKYQGLMDHLHKEADHANLPLGKVVVLPSTFHGSPRCMQQNYQDAMAIVAKYGKPDLFLTFTCNPKWDEIKENLLPGQTSSDRPDIVARVFKQKLNNLLADLRQHHVLGRPIAWIYVIEFQKRGLPHCHMLLMLSEDTKMRNPEDIDNLISAQIPDPDEDSVLYNIIKATMVHGPCGTLNPKSVCMDDGKCQKDFPKNFQAETQVSSDGYPLYARPDNGRTLTIKNAELDNRWIVPYSPYLSRKYQAHINLEACMSVKSVKYLFKYVYKGHDCASVEVQPETTFNHDEVSHFLNTRYVSAPEAMWRLSEYKMHAQSHTVHRLPVHLEDQQNVYFTQGNEESALERAQSHKTQLTAWFELNASEPEANQFLYVDIAQHYVWDMTKKKMEEKTKKN</sequence>
<dbReference type="OMA" id="DKMSRPV"/>
<dbReference type="InParanoid" id="A0A7M7PI07"/>
<dbReference type="PANTHER" id="PTHR45786">
    <property type="entry name" value="DNA BINDING PROTEIN-LIKE"/>
    <property type="match status" value="1"/>
</dbReference>
<dbReference type="InterPro" id="IPR025476">
    <property type="entry name" value="Helitron_helicase-like"/>
</dbReference>
<reference evidence="3" key="2">
    <citation type="submission" date="2021-01" db="UniProtKB">
        <authorList>
            <consortium name="EnsemblMetazoa"/>
        </authorList>
    </citation>
    <scope>IDENTIFICATION</scope>
</reference>
<evidence type="ECO:0000313" key="3">
    <source>
        <dbReference type="EnsemblMetazoa" id="XP_030850990"/>
    </source>
</evidence>
<evidence type="ECO:0000259" key="2">
    <source>
        <dbReference type="Pfam" id="PF14214"/>
    </source>
</evidence>
<feature type="region of interest" description="Disordered" evidence="1">
    <location>
        <begin position="1"/>
        <end position="69"/>
    </location>
</feature>
<feature type="compositionally biased region" description="Basic residues" evidence="1">
    <location>
        <begin position="1"/>
        <end position="19"/>
    </location>
</feature>
<feature type="domain" description="Helitron helicase-like" evidence="2">
    <location>
        <begin position="375"/>
        <end position="556"/>
    </location>
</feature>
<keyword evidence="4" id="KW-1185">Reference proteome</keyword>
<organism evidence="3 4">
    <name type="scientific">Strongylocentrotus purpuratus</name>
    <name type="common">Purple sea urchin</name>
    <dbReference type="NCBI Taxonomy" id="7668"/>
    <lineage>
        <taxon>Eukaryota</taxon>
        <taxon>Metazoa</taxon>
        <taxon>Echinodermata</taxon>
        <taxon>Eleutherozoa</taxon>
        <taxon>Echinozoa</taxon>
        <taxon>Echinoidea</taxon>
        <taxon>Euechinoidea</taxon>
        <taxon>Echinacea</taxon>
        <taxon>Camarodonta</taxon>
        <taxon>Echinidea</taxon>
        <taxon>Strongylocentrotidae</taxon>
        <taxon>Strongylocentrotus</taxon>
    </lineage>
</organism>
<dbReference type="GeneID" id="754317"/>
<dbReference type="OrthoDB" id="10058710at2759"/>
<evidence type="ECO:0000313" key="4">
    <source>
        <dbReference type="Proteomes" id="UP000007110"/>
    </source>
</evidence>
<protein>
    <recommendedName>
        <fullName evidence="2">Helitron helicase-like domain-containing protein</fullName>
    </recommendedName>
</protein>
<evidence type="ECO:0000256" key="1">
    <source>
        <dbReference type="SAM" id="MobiDB-lite"/>
    </source>
</evidence>
<dbReference type="Pfam" id="PF14214">
    <property type="entry name" value="Helitron_like_N"/>
    <property type="match status" value="1"/>
</dbReference>
<dbReference type="PANTHER" id="PTHR45786:SF74">
    <property type="entry name" value="ATP-DEPENDENT DNA HELICASE"/>
    <property type="match status" value="1"/>
</dbReference>
<dbReference type="AlphaFoldDB" id="A0A7M7PI07"/>
<dbReference type="RefSeq" id="XP_030850990.1">
    <property type="nucleotide sequence ID" value="XM_030995130.1"/>
</dbReference>